<evidence type="ECO:0000313" key="3">
    <source>
        <dbReference type="Proteomes" id="UP000018800"/>
    </source>
</evidence>
<dbReference type="Pfam" id="PF21784">
    <property type="entry name" value="Bflower"/>
    <property type="match status" value="1"/>
</dbReference>
<dbReference type="RefSeq" id="YP_009005226.1">
    <property type="nucleotide sequence ID" value="NC_023560.1"/>
</dbReference>
<dbReference type="InterPro" id="IPR048911">
    <property type="entry name" value="Bflower"/>
</dbReference>
<proteinExistence type="predicted"/>
<dbReference type="GeneID" id="18499667"/>
<accession>V5UQW0</accession>
<feature type="domain" description="4-fold beta flower" evidence="1">
    <location>
        <begin position="3"/>
        <end position="51"/>
    </location>
</feature>
<dbReference type="EMBL" id="KF183315">
    <property type="protein sequence ID" value="AHB80376.1"/>
    <property type="molecule type" value="Genomic_DNA"/>
</dbReference>
<keyword evidence="3" id="KW-1185">Reference proteome</keyword>
<sequence length="99" mass="11260">MKFLYDSNGKQIAYEDDGDLFSEDGKYLGYYYDDYEIFVSKNGRYLGEIYDDDRLVARINSGFSSTKFSVRSGSVGTRYSGYSTSGISLPSQYENVKDI</sequence>
<dbReference type="Proteomes" id="UP000018800">
    <property type="component" value="Segment"/>
</dbReference>
<protein>
    <recommendedName>
        <fullName evidence="1">4-fold beta flower domain-containing protein</fullName>
    </recommendedName>
</protein>
<name>V5UQW0_9CAUD</name>
<reference evidence="2 3" key="1">
    <citation type="journal article" date="2013" name="Int. J. Food Microbiol.">
        <title>Expanding the diversity of oenococcal bacteriophages: insights into a novel group based on the integrase sequence.</title>
        <authorList>
            <person name="Jaomanjaka F."/>
            <person name="Ballestra P."/>
            <person name="Dols-Lafargue M."/>
            <person name="Le Marrec C."/>
        </authorList>
    </citation>
    <scope>NUCLEOTIDE SEQUENCE [LARGE SCALE GENOMIC DNA]</scope>
</reference>
<evidence type="ECO:0000259" key="1">
    <source>
        <dbReference type="Pfam" id="PF21784"/>
    </source>
</evidence>
<dbReference type="KEGG" id="vg:18499667"/>
<evidence type="ECO:0000313" key="2">
    <source>
        <dbReference type="EMBL" id="AHB80376.1"/>
    </source>
</evidence>
<organism evidence="2 3">
    <name type="scientific">Oenococcus phage phiS13</name>
    <dbReference type="NCBI Taxonomy" id="1432848"/>
    <lineage>
        <taxon>Viruses</taxon>
        <taxon>Duplodnaviria</taxon>
        <taxon>Heunggongvirae</taxon>
        <taxon>Uroviricota</taxon>
        <taxon>Caudoviricetes</taxon>
        <taxon>Sozzivirus</taxon>
        <taxon>Sozzivirus S13</taxon>
    </lineage>
</organism>